<keyword evidence="1" id="KW-0812">Transmembrane</keyword>
<feature type="transmembrane region" description="Helical" evidence="1">
    <location>
        <begin position="70"/>
        <end position="91"/>
    </location>
</feature>
<dbReference type="STRING" id="279824.SAMN03080617_03283"/>
<name>A0A1G5Z6J8_9BACT</name>
<gene>
    <name evidence="2" type="ORF">SAMN03080617_03283</name>
</gene>
<sequence>MLLHHLSYTDLIENIRNFLPLRDKGFYSLIIAFLPTIIAISYPIIIQTISKLNEVYSSSKIIDSFKKEKYHLYFKYCLISSLILSGLTILNYEFLNILAFVFLILLIGIFILYIELILKYSNPSDLFEHILKKTQISKLLSENIIKPNRANFFEEILNNHHEIITDLYCFAIKFDDIPLETNIRQRYFYLISNISKELNNENETELSFDSIIYNNNFKILESFIKSSNIETRYRAIEFYSTEFYLPYSLGIHGPKPFNNQTFVAIWDNIILLIKVSNYSKIKKHWEIFYNFFNLYLRRSYLQYDEKSKVTDESFIKNQKIIQFKSKIIEFNISFLAIIYYKRKYRLLEDLVLYTQNLPAKTFLLEFTPQKAFDQYFEFRKDIFEKNWTMSYYFDDIEFDSIGFQKDSKFYISEFCLILFLYSWINDYGTALKDSIQPLSLPKDLPSQKALAQKLPNIIRRIEKIFKNKSLISETSLALITRRDCLLKDIPYPTDYLNNFRNNLEIQTEERLSRGELDSSKIEALINNTVRSIKEVYLDVSRIKGNDIDKENRDEVSNFMETIRGTIIPLNREAFLSDPTIHYIDYDKILGRYIKNNYYAHILDKIDIIATVNYTVEFNEIFKAVDILNLKDHIIISANLNLEFLNNSLKIGLIKSENGLEDYTYKGIPIFSFDGGRHRSGRLFIMKSKDKPMIKHRDWKEIENPPSEFIDRWKNMENISDDLHIYLERIELNDHPDILDKYKEFSEYSIDELKKMIQFDVDFLGYCWFPKSVKIISISQGDLFQQGGDLDELKKIKPFDNV</sequence>
<dbReference type="Proteomes" id="UP000198756">
    <property type="component" value="Unassembled WGS sequence"/>
</dbReference>
<accession>A0A1G5Z6J8</accession>
<keyword evidence="3" id="KW-1185">Reference proteome</keyword>
<evidence type="ECO:0000256" key="1">
    <source>
        <dbReference type="SAM" id="Phobius"/>
    </source>
</evidence>
<proteinExistence type="predicted"/>
<keyword evidence="1" id="KW-1133">Transmembrane helix</keyword>
<feature type="transmembrane region" description="Helical" evidence="1">
    <location>
        <begin position="97"/>
        <end position="118"/>
    </location>
</feature>
<dbReference type="AlphaFoldDB" id="A0A1G5Z6J8"/>
<protein>
    <submittedName>
        <fullName evidence="2">Uncharacterized protein</fullName>
    </submittedName>
</protein>
<organism evidence="2 3">
    <name type="scientific">Algoriphagus alkaliphilus</name>
    <dbReference type="NCBI Taxonomy" id="279824"/>
    <lineage>
        <taxon>Bacteria</taxon>
        <taxon>Pseudomonadati</taxon>
        <taxon>Bacteroidota</taxon>
        <taxon>Cytophagia</taxon>
        <taxon>Cytophagales</taxon>
        <taxon>Cyclobacteriaceae</taxon>
        <taxon>Algoriphagus</taxon>
    </lineage>
</organism>
<dbReference type="EMBL" id="FMXE01000027">
    <property type="protein sequence ID" value="SDA90334.1"/>
    <property type="molecule type" value="Genomic_DNA"/>
</dbReference>
<reference evidence="3" key="1">
    <citation type="submission" date="2016-10" db="EMBL/GenBank/DDBJ databases">
        <authorList>
            <person name="Varghese N."/>
            <person name="Submissions S."/>
        </authorList>
    </citation>
    <scope>NUCLEOTIDE SEQUENCE [LARGE SCALE GENOMIC DNA]</scope>
    <source>
        <strain evidence="3">DSM 22703</strain>
    </source>
</reference>
<evidence type="ECO:0000313" key="3">
    <source>
        <dbReference type="Proteomes" id="UP000198756"/>
    </source>
</evidence>
<feature type="transmembrane region" description="Helical" evidence="1">
    <location>
        <begin position="26"/>
        <end position="49"/>
    </location>
</feature>
<keyword evidence="1" id="KW-0472">Membrane</keyword>
<evidence type="ECO:0000313" key="2">
    <source>
        <dbReference type="EMBL" id="SDA90334.1"/>
    </source>
</evidence>